<proteinExistence type="predicted"/>
<dbReference type="EMBL" id="JAGQDE010000041">
    <property type="protein sequence ID" value="MBQ0961818.1"/>
    <property type="molecule type" value="Genomic_DNA"/>
</dbReference>
<reference evidence="1" key="1">
    <citation type="submission" date="2021-04" db="EMBL/GenBank/DDBJ databases">
        <title>The genome sequence of Ideonella sp. 4Y11.</title>
        <authorList>
            <person name="Liu Y."/>
        </authorList>
    </citation>
    <scope>NUCLEOTIDE SEQUENCE</scope>
    <source>
        <strain evidence="1">4Y11</strain>
    </source>
</reference>
<dbReference type="AlphaFoldDB" id="A0A940YKA7"/>
<dbReference type="Proteomes" id="UP000678374">
    <property type="component" value="Unassembled WGS sequence"/>
</dbReference>
<evidence type="ECO:0000313" key="2">
    <source>
        <dbReference type="Proteomes" id="UP000678374"/>
    </source>
</evidence>
<dbReference type="RefSeq" id="WP_210804503.1">
    <property type="nucleotide sequence ID" value="NZ_JAGQDE010000041.1"/>
</dbReference>
<evidence type="ECO:0000313" key="1">
    <source>
        <dbReference type="EMBL" id="MBQ0961818.1"/>
    </source>
</evidence>
<protein>
    <submittedName>
        <fullName evidence="1">Uncharacterized protein</fullName>
    </submittedName>
</protein>
<sequence length="90" mass="10179">MSQGLYQLPNYTSLNLSMVHMIKLRPGKGLLLINSYNKPIDIVDEDEDDVSVAFKVEIEKQMASGRKWTQSNWKAIREAVIANRTQQAAA</sequence>
<keyword evidence="2" id="KW-1185">Reference proteome</keyword>
<accession>A0A940YKA7</accession>
<name>A0A940YKA7_9BURK</name>
<organism evidence="1 2">
    <name type="scientific">Ideonella aquatica</name>
    <dbReference type="NCBI Taxonomy" id="2824119"/>
    <lineage>
        <taxon>Bacteria</taxon>
        <taxon>Pseudomonadati</taxon>
        <taxon>Pseudomonadota</taxon>
        <taxon>Betaproteobacteria</taxon>
        <taxon>Burkholderiales</taxon>
        <taxon>Sphaerotilaceae</taxon>
        <taxon>Ideonella</taxon>
    </lineage>
</organism>
<gene>
    <name evidence="1" type="ORF">KAK06_22970</name>
</gene>
<comment type="caution">
    <text evidence="1">The sequence shown here is derived from an EMBL/GenBank/DDBJ whole genome shotgun (WGS) entry which is preliminary data.</text>
</comment>